<proteinExistence type="predicted"/>
<dbReference type="Proteomes" id="UP000886520">
    <property type="component" value="Chromosome 9"/>
</dbReference>
<feature type="compositionally biased region" description="Basic and acidic residues" evidence="1">
    <location>
        <begin position="1"/>
        <end position="27"/>
    </location>
</feature>
<sequence>MYKDRGDGRGGSRESIDAKKRIEETLERTSPSTSKGNAREKDRVSMVPASTGRRLGSVDLRPTFDKTKYADDGKLLASMIMLVNI</sequence>
<dbReference type="AlphaFoldDB" id="A0A9D4ZJN9"/>
<reference evidence="2" key="1">
    <citation type="submission" date="2021-01" db="EMBL/GenBank/DDBJ databases">
        <title>Adiantum capillus-veneris genome.</title>
        <authorList>
            <person name="Fang Y."/>
            <person name="Liao Q."/>
        </authorList>
    </citation>
    <scope>NUCLEOTIDE SEQUENCE</scope>
    <source>
        <strain evidence="2">H3</strain>
        <tissue evidence="2">Leaf</tissue>
    </source>
</reference>
<comment type="caution">
    <text evidence="2">The sequence shown here is derived from an EMBL/GenBank/DDBJ whole genome shotgun (WGS) entry which is preliminary data.</text>
</comment>
<protein>
    <submittedName>
        <fullName evidence="2">Uncharacterized protein</fullName>
    </submittedName>
</protein>
<name>A0A9D4ZJN9_ADICA</name>
<gene>
    <name evidence="2" type="ORF">GOP47_0009627</name>
</gene>
<keyword evidence="3" id="KW-1185">Reference proteome</keyword>
<evidence type="ECO:0000313" key="3">
    <source>
        <dbReference type="Proteomes" id="UP000886520"/>
    </source>
</evidence>
<evidence type="ECO:0000256" key="1">
    <source>
        <dbReference type="SAM" id="MobiDB-lite"/>
    </source>
</evidence>
<accession>A0A9D4ZJN9</accession>
<feature type="region of interest" description="Disordered" evidence="1">
    <location>
        <begin position="1"/>
        <end position="54"/>
    </location>
</feature>
<dbReference type="EMBL" id="JABFUD020000009">
    <property type="protein sequence ID" value="KAI5075551.1"/>
    <property type="molecule type" value="Genomic_DNA"/>
</dbReference>
<organism evidence="2 3">
    <name type="scientific">Adiantum capillus-veneris</name>
    <name type="common">Maidenhair fern</name>
    <dbReference type="NCBI Taxonomy" id="13818"/>
    <lineage>
        <taxon>Eukaryota</taxon>
        <taxon>Viridiplantae</taxon>
        <taxon>Streptophyta</taxon>
        <taxon>Embryophyta</taxon>
        <taxon>Tracheophyta</taxon>
        <taxon>Polypodiopsida</taxon>
        <taxon>Polypodiidae</taxon>
        <taxon>Polypodiales</taxon>
        <taxon>Pteridineae</taxon>
        <taxon>Pteridaceae</taxon>
        <taxon>Vittarioideae</taxon>
        <taxon>Adiantum</taxon>
    </lineage>
</organism>
<evidence type="ECO:0000313" key="2">
    <source>
        <dbReference type="EMBL" id="KAI5075551.1"/>
    </source>
</evidence>